<dbReference type="OrthoDB" id="511192at2"/>
<protein>
    <submittedName>
        <fullName evidence="1">Uncharacterized protein</fullName>
    </submittedName>
</protein>
<dbReference type="PATRIC" id="fig|2041.4.peg.1673"/>
<organism evidence="1 2">
    <name type="scientific">Aeromicrobium erythreum</name>
    <dbReference type="NCBI Taxonomy" id="2041"/>
    <lineage>
        <taxon>Bacteria</taxon>
        <taxon>Bacillati</taxon>
        <taxon>Actinomycetota</taxon>
        <taxon>Actinomycetes</taxon>
        <taxon>Propionibacteriales</taxon>
        <taxon>Nocardioidaceae</taxon>
        <taxon>Aeromicrobium</taxon>
    </lineage>
</organism>
<accession>A0A0U4B9M7</accession>
<dbReference type="Proteomes" id="UP000067689">
    <property type="component" value="Chromosome"/>
</dbReference>
<evidence type="ECO:0000313" key="1">
    <source>
        <dbReference type="EMBL" id="ALX04633.1"/>
    </source>
</evidence>
<evidence type="ECO:0000313" key="2">
    <source>
        <dbReference type="Proteomes" id="UP000067689"/>
    </source>
</evidence>
<proteinExistence type="predicted"/>
<dbReference type="KEGG" id="aer:AERYTH_07970"/>
<name>A0A0U4B9M7_9ACTN</name>
<gene>
    <name evidence="1" type="ORF">AERYTH_07970</name>
</gene>
<reference evidence="1 2" key="1">
    <citation type="journal article" date="1991" name="Int. J. Syst. Bacteriol.">
        <title>Description of the erythromycin-producing bacterium Arthrobacter sp. strain NRRL B-3381 as Aeromicrobium erythreum gen. nov., sp. nov.</title>
        <authorList>
            <person name="Miller E.S."/>
            <person name="Woese C.R."/>
            <person name="Brenner S."/>
        </authorList>
    </citation>
    <scope>NUCLEOTIDE SEQUENCE [LARGE SCALE GENOMIC DNA]</scope>
    <source>
        <strain evidence="1 2">AR18</strain>
    </source>
</reference>
<dbReference type="AlphaFoldDB" id="A0A0U4B9M7"/>
<sequence length="323" mass="34213">MTIFDDQHNQPAWRIQTISDPPGVPSFGYTVGLARYGLHDLHVSSRPSLGCDPGADYVLGHRAMARVLGDVAAAMAADALSLGDDVDVQLDAGLSTAYLEVGAPVPAGWVEALRASSDAVVPLPWALVRCPVGADPGVPPEEVGGWRRRVGDLVARTPRVHGFEDPDPSAFPARDDALGPLAPWVHAVAQALASAPAGAIVSSLVDDVVAQRDPELRTQLRERSRTVGRVQVLEPVERLTGRVVRAISQRCGYRTAVAVARRRSDLPYGCCVEQHLARLVHDAIESCLLVAALDDAVTASERTAVQAAWTPFVPFGVSVGAAV</sequence>
<keyword evidence="2" id="KW-1185">Reference proteome</keyword>
<dbReference type="EMBL" id="CP011502">
    <property type="protein sequence ID" value="ALX04633.1"/>
    <property type="molecule type" value="Genomic_DNA"/>
</dbReference>
<dbReference type="RefSeq" id="WP_067856934.1">
    <property type="nucleotide sequence ID" value="NZ_CP011502.1"/>
</dbReference>
<dbReference type="STRING" id="2041.AERYTH_07970"/>